<protein>
    <submittedName>
        <fullName evidence="2">Arabinose 5-phosphate isomerase KdsD</fullName>
        <ecNumber evidence="2">5.3.1.13</ecNumber>
    </submittedName>
</protein>
<dbReference type="GO" id="GO:0097367">
    <property type="term" value="F:carbohydrate derivative binding"/>
    <property type="evidence" value="ECO:0007669"/>
    <property type="project" value="InterPro"/>
</dbReference>
<dbReference type="PROSITE" id="PS51464">
    <property type="entry name" value="SIS"/>
    <property type="match status" value="1"/>
</dbReference>
<dbReference type="PANTHER" id="PTHR38418">
    <property type="entry name" value="SUGAR ISOMERASE, KPSF/GUTQ (AFU_ORTHOLOGUE AFUA_6G08860)"/>
    <property type="match status" value="1"/>
</dbReference>
<evidence type="ECO:0000313" key="2">
    <source>
        <dbReference type="EMBL" id="KAA6327927.1"/>
    </source>
</evidence>
<dbReference type="SUPFAM" id="SSF53697">
    <property type="entry name" value="SIS domain"/>
    <property type="match status" value="1"/>
</dbReference>
<dbReference type="InterPro" id="IPR001347">
    <property type="entry name" value="SIS_dom"/>
</dbReference>
<dbReference type="EMBL" id="SNRY01001906">
    <property type="protein sequence ID" value="KAA6327927.1"/>
    <property type="molecule type" value="Genomic_DNA"/>
</dbReference>
<dbReference type="EC" id="5.3.1.13" evidence="2"/>
<proteinExistence type="predicted"/>
<feature type="domain" description="SIS" evidence="1">
    <location>
        <begin position="33"/>
        <end position="177"/>
    </location>
</feature>
<dbReference type="AlphaFoldDB" id="A0A5J4R1D1"/>
<dbReference type="InterPro" id="IPR035474">
    <property type="entry name" value="SIS_Kpsf"/>
</dbReference>
<reference evidence="2" key="1">
    <citation type="submission" date="2019-03" db="EMBL/GenBank/DDBJ databases">
        <title>Single cell metagenomics reveals metabolic interactions within the superorganism composed of flagellate Streblomastix strix and complex community of Bacteroidetes bacteria on its surface.</title>
        <authorList>
            <person name="Treitli S.C."/>
            <person name="Kolisko M."/>
            <person name="Husnik F."/>
            <person name="Keeling P."/>
            <person name="Hampl V."/>
        </authorList>
    </citation>
    <scope>NUCLEOTIDE SEQUENCE</scope>
    <source>
        <strain evidence="2">STM</strain>
    </source>
</reference>
<evidence type="ECO:0000259" key="1">
    <source>
        <dbReference type="PROSITE" id="PS51464"/>
    </source>
</evidence>
<dbReference type="GO" id="GO:1901135">
    <property type="term" value="P:carbohydrate derivative metabolic process"/>
    <property type="evidence" value="ECO:0007669"/>
    <property type="project" value="InterPro"/>
</dbReference>
<comment type="caution">
    <text evidence="2">The sequence shown here is derived from an EMBL/GenBank/DDBJ whole genome shotgun (WGS) entry which is preliminary data.</text>
</comment>
<dbReference type="Pfam" id="PF01380">
    <property type="entry name" value="SIS"/>
    <property type="match status" value="1"/>
</dbReference>
<sequence>MIDSIHEILQKEAEAVLNIPVSNYYEEAVKLIVKHVYVNKGKLVTSGMGKAGQIAMNIATTFCSTGIPSVFLHPSEAQHGDLGILQENDLLLLISNSGKTREIVELTQLAHHLNPDMPFIVITGNPDSPLAKKANVCLCTGNPKEVCTLGMTPTTSTTTMTVIGDILVVETMKQTGFTIEDYYKRHHGGYLGEQSKKLCVR</sequence>
<organism evidence="2">
    <name type="scientific">termite gut metagenome</name>
    <dbReference type="NCBI Taxonomy" id="433724"/>
    <lineage>
        <taxon>unclassified sequences</taxon>
        <taxon>metagenomes</taxon>
        <taxon>organismal metagenomes</taxon>
    </lineage>
</organism>
<keyword evidence="2" id="KW-0413">Isomerase</keyword>
<accession>A0A5J4R1D1</accession>
<dbReference type="CDD" id="cd05014">
    <property type="entry name" value="SIS_Kpsf"/>
    <property type="match status" value="1"/>
</dbReference>
<gene>
    <name evidence="2" type="ORF">EZS27_023124</name>
</gene>
<dbReference type="PANTHER" id="PTHR38418:SF2">
    <property type="entry name" value="SUGAR ISOMERASE, KPSF_GUTQ (AFU_ORTHOLOGUE AFUA_6G08860)"/>
    <property type="match status" value="1"/>
</dbReference>
<dbReference type="GO" id="GO:0019146">
    <property type="term" value="F:arabinose-5-phosphate isomerase activity"/>
    <property type="evidence" value="ECO:0007669"/>
    <property type="project" value="UniProtKB-EC"/>
</dbReference>
<name>A0A5J4R1D1_9ZZZZ</name>
<dbReference type="Gene3D" id="3.40.50.10490">
    <property type="entry name" value="Glucose-6-phosphate isomerase like protein, domain 1"/>
    <property type="match status" value="1"/>
</dbReference>
<dbReference type="InterPro" id="IPR046348">
    <property type="entry name" value="SIS_dom_sf"/>
</dbReference>